<dbReference type="GO" id="GO:0019829">
    <property type="term" value="F:ATPase-coupled monoatomic cation transmembrane transporter activity"/>
    <property type="evidence" value="ECO:0007669"/>
    <property type="project" value="InterPro"/>
</dbReference>
<dbReference type="Pfam" id="PF00702">
    <property type="entry name" value="Hydrolase"/>
    <property type="match status" value="1"/>
</dbReference>
<dbReference type="GO" id="GO:0046872">
    <property type="term" value="F:metal ion binding"/>
    <property type="evidence" value="ECO:0007669"/>
    <property type="project" value="UniProtKB-KW"/>
</dbReference>
<keyword evidence="6 11" id="KW-0067">ATP-binding</keyword>
<evidence type="ECO:0000256" key="10">
    <source>
        <dbReference type="ARBA" id="ARBA00023136"/>
    </source>
</evidence>
<dbReference type="InterPro" id="IPR036412">
    <property type="entry name" value="HAD-like_sf"/>
</dbReference>
<keyword evidence="4 11" id="KW-0479">Metal-binding</keyword>
<dbReference type="NCBIfam" id="TIGR01512">
    <property type="entry name" value="ATPase-IB2_Cd"/>
    <property type="match status" value="1"/>
</dbReference>
<dbReference type="AlphaFoldDB" id="U4KPY8"/>
<dbReference type="InterPro" id="IPR059000">
    <property type="entry name" value="ATPase_P-type_domA"/>
</dbReference>
<dbReference type="SFLD" id="SFLDS00003">
    <property type="entry name" value="Haloacid_Dehalogenase"/>
    <property type="match status" value="1"/>
</dbReference>
<evidence type="ECO:0000256" key="8">
    <source>
        <dbReference type="ARBA" id="ARBA00022967"/>
    </source>
</evidence>
<dbReference type="SUPFAM" id="SSF81665">
    <property type="entry name" value="Calcium ATPase, transmembrane domain M"/>
    <property type="match status" value="1"/>
</dbReference>
<reference evidence="13 14" key="1">
    <citation type="journal article" date="2013" name="J. Mol. Microbiol. Biotechnol.">
        <title>Analysis of the Complete Genomes of Acholeplasma brassicae , A. palmae and A. laidlawii and Their Comparison to the Obligate Parasites from ' Candidatus Phytoplasma'.</title>
        <authorList>
            <person name="Kube M."/>
            <person name="Siewert C."/>
            <person name="Migdoll A.M."/>
            <person name="Duduk B."/>
            <person name="Holz S."/>
            <person name="Rabus R."/>
            <person name="Seemuller E."/>
            <person name="Mitrovic J."/>
            <person name="Muller I."/>
            <person name="Buttner C."/>
            <person name="Reinhardt R."/>
        </authorList>
    </citation>
    <scope>NUCLEOTIDE SEQUENCE [LARGE SCALE GENOMIC DNA]</scope>
    <source>
        <strain evidence="14">0502</strain>
    </source>
</reference>
<evidence type="ECO:0000256" key="1">
    <source>
        <dbReference type="ARBA" id="ARBA00004651"/>
    </source>
</evidence>
<feature type="transmembrane region" description="Helical" evidence="11">
    <location>
        <begin position="58"/>
        <end position="75"/>
    </location>
</feature>
<evidence type="ECO:0000256" key="6">
    <source>
        <dbReference type="ARBA" id="ARBA00022840"/>
    </source>
</evidence>
<feature type="domain" description="P-type ATPase A" evidence="12">
    <location>
        <begin position="141"/>
        <end position="240"/>
    </location>
</feature>
<dbReference type="NCBIfam" id="TIGR01525">
    <property type="entry name" value="ATPase-IB_hvy"/>
    <property type="match status" value="1"/>
</dbReference>
<evidence type="ECO:0000256" key="5">
    <source>
        <dbReference type="ARBA" id="ARBA00022741"/>
    </source>
</evidence>
<feature type="transmembrane region" description="Helical" evidence="11">
    <location>
        <begin position="288"/>
        <end position="312"/>
    </location>
</feature>
<dbReference type="PROSITE" id="PS00154">
    <property type="entry name" value="ATPASE_E1_E2"/>
    <property type="match status" value="1"/>
</dbReference>
<feature type="transmembrane region" description="Helical" evidence="11">
    <location>
        <begin position="615"/>
        <end position="633"/>
    </location>
</feature>
<dbReference type="InterPro" id="IPR018303">
    <property type="entry name" value="ATPase_P-typ_P_site"/>
</dbReference>
<dbReference type="InterPro" id="IPR001757">
    <property type="entry name" value="P_typ_ATPase"/>
</dbReference>
<keyword evidence="7" id="KW-0460">Magnesium</keyword>
<gene>
    <name evidence="13" type="ORF">BN85314050</name>
</gene>
<evidence type="ECO:0000256" key="11">
    <source>
        <dbReference type="RuleBase" id="RU362081"/>
    </source>
</evidence>
<dbReference type="GO" id="GO:0005524">
    <property type="term" value="F:ATP binding"/>
    <property type="evidence" value="ECO:0007669"/>
    <property type="project" value="UniProtKB-UniRule"/>
</dbReference>
<proteinExistence type="inferred from homology"/>
<dbReference type="InterPro" id="IPR051949">
    <property type="entry name" value="Cation_Transport_ATPase"/>
</dbReference>
<dbReference type="Gene3D" id="3.40.50.1000">
    <property type="entry name" value="HAD superfamily/HAD-like"/>
    <property type="match status" value="1"/>
</dbReference>
<feature type="transmembrane region" description="Helical" evidence="11">
    <location>
        <begin position="87"/>
        <end position="104"/>
    </location>
</feature>
<feature type="transmembrane region" description="Helical" evidence="11">
    <location>
        <begin position="260"/>
        <end position="282"/>
    </location>
</feature>
<dbReference type="InterPro" id="IPR027256">
    <property type="entry name" value="P-typ_ATPase_IB"/>
</dbReference>
<dbReference type="PANTHER" id="PTHR43079">
    <property type="entry name" value="PROBABLE CADMIUM/ZINC-TRANSPORTING ATPASE HMA1"/>
    <property type="match status" value="1"/>
</dbReference>
<evidence type="ECO:0000256" key="4">
    <source>
        <dbReference type="ARBA" id="ARBA00022723"/>
    </source>
</evidence>
<keyword evidence="5 11" id="KW-0547">Nucleotide-binding</keyword>
<evidence type="ECO:0000313" key="14">
    <source>
        <dbReference type="Proteomes" id="UP000032737"/>
    </source>
</evidence>
<protein>
    <submittedName>
        <fullName evidence="13">Putative Cadmium-transporting ATPase</fullName>
    </submittedName>
</protein>
<comment type="subcellular location">
    <subcellularLocation>
        <location evidence="1">Cell membrane</location>
        <topology evidence="1">Multi-pass membrane protein</topology>
    </subcellularLocation>
</comment>
<dbReference type="PROSITE" id="PS01229">
    <property type="entry name" value="COF_2"/>
    <property type="match status" value="1"/>
</dbReference>
<evidence type="ECO:0000313" key="13">
    <source>
        <dbReference type="EMBL" id="CCV66426.1"/>
    </source>
</evidence>
<dbReference type="InterPro" id="IPR023298">
    <property type="entry name" value="ATPase_P-typ_TM_dom_sf"/>
</dbReference>
<sequence>MIRLFIWYNKNMEETSRHFLRLINMKLTNVQIDLFAILISLFLIITGVIIEPFSTKEILMTVFGLAFVIGGYAKAKEGILDTISNKQLNVEILMILAAVGAFIVNDFKEGAILILIFGFSGVLEEYATSKSEKAFKNLLKLAPTTALKVVGEELLEVEAKELQIGDVVVVKNGDSVPSDGKIFKGSTSLNEQAITGEFLPVEKIEGDHVYAGTINLSSTIHVEVTKNPSDTIVQKIIDFVKEAQEQKTESQTWIDRVEKYYVYLVILFSIMMMTLPIIFNWLPKEEAIYRGIVILVVGSPCALVASVSPAVLSSLSNAARKGILIKGGSHLERLRSIDTVVFDKTGTLTEGKPKVIGYHVLQINEELFKNVVYSMESQSNHPLALSIVNYFSQATKVELETKESAGFGVEAVYEGQTYFIGRKNDNEITTDNMKAFFNQGATLVYVYQSERLIGYIGLKDTLRKDAIDVIKFLKNNQIETMMLTGDNEFTAKAIAEELKLDSYKSNCFPDSKRTIIEELNKDDKHVMMVGDGINDAPALSLASVGVAMGDGTDVSLETADVVFMNNKLSHILSSITLSKRMKNVILQNMIFSISVIVLLLISNLFGWVLLPIGVIFHEGSTILVILNSLRLLFK</sequence>
<dbReference type="NCBIfam" id="TIGR01494">
    <property type="entry name" value="ATPase_P-type"/>
    <property type="match status" value="1"/>
</dbReference>
<evidence type="ECO:0000256" key="3">
    <source>
        <dbReference type="ARBA" id="ARBA00022692"/>
    </source>
</evidence>
<feature type="transmembrane region" description="Helical" evidence="11">
    <location>
        <begin position="34"/>
        <end position="52"/>
    </location>
</feature>
<dbReference type="GO" id="GO:0016887">
    <property type="term" value="F:ATP hydrolysis activity"/>
    <property type="evidence" value="ECO:0007669"/>
    <property type="project" value="InterPro"/>
</dbReference>
<dbReference type="PRINTS" id="PR00119">
    <property type="entry name" value="CATATPASE"/>
</dbReference>
<organism evidence="13 14">
    <name type="scientific">Acholeplasma brassicae</name>
    <dbReference type="NCBI Taxonomy" id="61635"/>
    <lineage>
        <taxon>Bacteria</taxon>
        <taxon>Bacillati</taxon>
        <taxon>Mycoplasmatota</taxon>
        <taxon>Mollicutes</taxon>
        <taxon>Acholeplasmatales</taxon>
        <taxon>Acholeplasmataceae</taxon>
        <taxon>Acholeplasma</taxon>
    </lineage>
</organism>
<dbReference type="SFLD" id="SFLDG00002">
    <property type="entry name" value="C1.7:_P-type_atpase_like"/>
    <property type="match status" value="1"/>
</dbReference>
<dbReference type="InterPro" id="IPR023299">
    <property type="entry name" value="ATPase_P-typ_cyto_dom_N"/>
</dbReference>
<comment type="similarity">
    <text evidence="2 11">Belongs to the cation transport ATPase (P-type) (TC 3.A.3) family. Type IB subfamily.</text>
</comment>
<dbReference type="Pfam" id="PF00122">
    <property type="entry name" value="E1-E2_ATPase"/>
    <property type="match status" value="1"/>
</dbReference>
<evidence type="ECO:0000256" key="2">
    <source>
        <dbReference type="ARBA" id="ARBA00006024"/>
    </source>
</evidence>
<dbReference type="Proteomes" id="UP000032737">
    <property type="component" value="Chromosome"/>
</dbReference>
<keyword evidence="14" id="KW-1185">Reference proteome</keyword>
<dbReference type="InterPro" id="IPR008250">
    <property type="entry name" value="ATPase_P-typ_transduc_dom_A_sf"/>
</dbReference>
<keyword evidence="3 11" id="KW-0812">Transmembrane</keyword>
<dbReference type="GO" id="GO:0005886">
    <property type="term" value="C:plasma membrane"/>
    <property type="evidence" value="ECO:0007669"/>
    <property type="project" value="UniProtKB-SubCell"/>
</dbReference>
<feature type="transmembrane region" description="Helical" evidence="11">
    <location>
        <begin position="110"/>
        <end position="127"/>
    </location>
</feature>
<keyword evidence="8" id="KW-1278">Translocase</keyword>
<dbReference type="Gene3D" id="3.40.1110.10">
    <property type="entry name" value="Calcium-transporting ATPase, cytoplasmic domain N"/>
    <property type="match status" value="1"/>
</dbReference>
<dbReference type="SUPFAM" id="SSF81653">
    <property type="entry name" value="Calcium ATPase, transduction domain A"/>
    <property type="match status" value="1"/>
</dbReference>
<dbReference type="SFLD" id="SFLDF00027">
    <property type="entry name" value="p-type_atpase"/>
    <property type="match status" value="1"/>
</dbReference>
<evidence type="ECO:0000256" key="9">
    <source>
        <dbReference type="ARBA" id="ARBA00022989"/>
    </source>
</evidence>
<dbReference type="HOGENOM" id="CLU_001771_6_3_14"/>
<dbReference type="PANTHER" id="PTHR43079:SF1">
    <property type="entry name" value="CADMIUM_ZINC-TRANSPORTING ATPASE HMA1, CHLOROPLASTIC-RELATED"/>
    <property type="match status" value="1"/>
</dbReference>
<dbReference type="SUPFAM" id="SSF56784">
    <property type="entry name" value="HAD-like"/>
    <property type="match status" value="1"/>
</dbReference>
<evidence type="ECO:0000256" key="7">
    <source>
        <dbReference type="ARBA" id="ARBA00022842"/>
    </source>
</evidence>
<feature type="transmembrane region" description="Helical" evidence="11">
    <location>
        <begin position="589"/>
        <end position="609"/>
    </location>
</feature>
<dbReference type="InterPro" id="IPR023214">
    <property type="entry name" value="HAD_sf"/>
</dbReference>
<dbReference type="InterPro" id="IPR044492">
    <property type="entry name" value="P_typ_ATPase_HD_dom"/>
</dbReference>
<accession>U4KPY8</accession>
<dbReference type="EMBL" id="FO681348">
    <property type="protein sequence ID" value="CCV66426.1"/>
    <property type="molecule type" value="Genomic_DNA"/>
</dbReference>
<name>U4KPY8_9MOLU</name>
<dbReference type="KEGG" id="abra:BN85314050"/>
<evidence type="ECO:0000259" key="12">
    <source>
        <dbReference type="Pfam" id="PF00122"/>
    </source>
</evidence>
<dbReference type="NCBIfam" id="TIGR01511">
    <property type="entry name" value="ATPase-IB1_Cu"/>
    <property type="match status" value="1"/>
</dbReference>
<dbReference type="STRING" id="61635.BN85314050"/>
<keyword evidence="9 11" id="KW-1133">Transmembrane helix</keyword>
<keyword evidence="10 11" id="KW-0472">Membrane</keyword>
<dbReference type="Gene3D" id="2.70.150.10">
    <property type="entry name" value="Calcium-transporting ATPase, cytoplasmic transduction domain A"/>
    <property type="match status" value="1"/>
</dbReference>
<dbReference type="FunFam" id="2.70.150.10:FF:000002">
    <property type="entry name" value="Copper-transporting ATPase 1, putative"/>
    <property type="match status" value="1"/>
</dbReference>
<dbReference type="PRINTS" id="PR00941">
    <property type="entry name" value="CDATPASE"/>
</dbReference>
<keyword evidence="11" id="KW-1003">Cell membrane</keyword>